<organism evidence="2 3">
    <name type="scientific">Canariomyces notabilis</name>
    <dbReference type="NCBI Taxonomy" id="2074819"/>
    <lineage>
        <taxon>Eukaryota</taxon>
        <taxon>Fungi</taxon>
        <taxon>Dikarya</taxon>
        <taxon>Ascomycota</taxon>
        <taxon>Pezizomycotina</taxon>
        <taxon>Sordariomycetes</taxon>
        <taxon>Sordariomycetidae</taxon>
        <taxon>Sordariales</taxon>
        <taxon>Chaetomiaceae</taxon>
        <taxon>Canariomyces</taxon>
    </lineage>
</organism>
<proteinExistence type="predicted"/>
<name>A0AAN6TJG1_9PEZI</name>
<accession>A0AAN6TJG1</accession>
<dbReference type="EMBL" id="MU853334">
    <property type="protein sequence ID" value="KAK4115604.1"/>
    <property type="molecule type" value="Genomic_DNA"/>
</dbReference>
<keyword evidence="3" id="KW-1185">Reference proteome</keyword>
<gene>
    <name evidence="2" type="ORF">N656DRAFT_387766</name>
</gene>
<dbReference type="GeneID" id="89933607"/>
<dbReference type="RefSeq" id="XP_064673174.1">
    <property type="nucleotide sequence ID" value="XM_064809483.1"/>
</dbReference>
<dbReference type="AlphaFoldDB" id="A0AAN6TJG1"/>
<dbReference type="Proteomes" id="UP001302812">
    <property type="component" value="Unassembled WGS sequence"/>
</dbReference>
<reference evidence="2" key="2">
    <citation type="submission" date="2023-05" db="EMBL/GenBank/DDBJ databases">
        <authorList>
            <consortium name="Lawrence Berkeley National Laboratory"/>
            <person name="Steindorff A."/>
            <person name="Hensen N."/>
            <person name="Bonometti L."/>
            <person name="Westerberg I."/>
            <person name="Brannstrom I.O."/>
            <person name="Guillou S."/>
            <person name="Cros-Aarteil S."/>
            <person name="Calhoun S."/>
            <person name="Haridas S."/>
            <person name="Kuo A."/>
            <person name="Mondo S."/>
            <person name="Pangilinan J."/>
            <person name="Riley R."/>
            <person name="Labutti K."/>
            <person name="Andreopoulos B."/>
            <person name="Lipzen A."/>
            <person name="Chen C."/>
            <person name="Yanf M."/>
            <person name="Daum C."/>
            <person name="Ng V."/>
            <person name="Clum A."/>
            <person name="Ohm R."/>
            <person name="Martin F."/>
            <person name="Silar P."/>
            <person name="Natvig D."/>
            <person name="Lalanne C."/>
            <person name="Gautier V."/>
            <person name="Ament-Velasquez S.L."/>
            <person name="Kruys A."/>
            <person name="Hutchinson M.I."/>
            <person name="Powell A.J."/>
            <person name="Barry K."/>
            <person name="Miller A.N."/>
            <person name="Grigoriev I.V."/>
            <person name="Debuchy R."/>
            <person name="Gladieux P."/>
            <person name="Thoren M.H."/>
            <person name="Johannesson H."/>
        </authorList>
    </citation>
    <scope>NUCLEOTIDE SEQUENCE</scope>
    <source>
        <strain evidence="2">CBS 508.74</strain>
    </source>
</reference>
<keyword evidence="1" id="KW-0472">Membrane</keyword>
<evidence type="ECO:0000313" key="3">
    <source>
        <dbReference type="Proteomes" id="UP001302812"/>
    </source>
</evidence>
<protein>
    <submittedName>
        <fullName evidence="2">Uncharacterized protein</fullName>
    </submittedName>
</protein>
<comment type="caution">
    <text evidence="2">The sequence shown here is derived from an EMBL/GenBank/DDBJ whole genome shotgun (WGS) entry which is preliminary data.</text>
</comment>
<keyword evidence="1" id="KW-0812">Transmembrane</keyword>
<reference evidence="2" key="1">
    <citation type="journal article" date="2023" name="Mol. Phylogenet. Evol.">
        <title>Genome-scale phylogeny and comparative genomics of the fungal order Sordariales.</title>
        <authorList>
            <person name="Hensen N."/>
            <person name="Bonometti L."/>
            <person name="Westerberg I."/>
            <person name="Brannstrom I.O."/>
            <person name="Guillou S."/>
            <person name="Cros-Aarteil S."/>
            <person name="Calhoun S."/>
            <person name="Haridas S."/>
            <person name="Kuo A."/>
            <person name="Mondo S."/>
            <person name="Pangilinan J."/>
            <person name="Riley R."/>
            <person name="LaButti K."/>
            <person name="Andreopoulos B."/>
            <person name="Lipzen A."/>
            <person name="Chen C."/>
            <person name="Yan M."/>
            <person name="Daum C."/>
            <person name="Ng V."/>
            <person name="Clum A."/>
            <person name="Steindorff A."/>
            <person name="Ohm R.A."/>
            <person name="Martin F."/>
            <person name="Silar P."/>
            <person name="Natvig D.O."/>
            <person name="Lalanne C."/>
            <person name="Gautier V."/>
            <person name="Ament-Velasquez S.L."/>
            <person name="Kruys A."/>
            <person name="Hutchinson M.I."/>
            <person name="Powell A.J."/>
            <person name="Barry K."/>
            <person name="Miller A.N."/>
            <person name="Grigoriev I.V."/>
            <person name="Debuchy R."/>
            <person name="Gladieux P."/>
            <person name="Hiltunen Thoren M."/>
            <person name="Johannesson H."/>
        </authorList>
    </citation>
    <scope>NUCLEOTIDE SEQUENCE</scope>
    <source>
        <strain evidence="2">CBS 508.74</strain>
    </source>
</reference>
<feature type="transmembrane region" description="Helical" evidence="1">
    <location>
        <begin position="20"/>
        <end position="40"/>
    </location>
</feature>
<evidence type="ECO:0000256" key="1">
    <source>
        <dbReference type="SAM" id="Phobius"/>
    </source>
</evidence>
<sequence>MAWHGRTLGGMARASKSHFVHYFLFPILLGRIMVGCISPLRVRLYHDLTTFPFHVRRRKRTRHGLRGKSRSHAGRNFACHLWALLVASCTQLRLGAIGLGQDEDCSPRDKRSW</sequence>
<keyword evidence="1" id="KW-1133">Transmembrane helix</keyword>
<evidence type="ECO:0000313" key="2">
    <source>
        <dbReference type="EMBL" id="KAK4115604.1"/>
    </source>
</evidence>